<evidence type="ECO:0000256" key="3">
    <source>
        <dbReference type="SAM" id="SignalP"/>
    </source>
</evidence>
<dbReference type="PANTHER" id="PTHR30535">
    <property type="entry name" value="VITAMIN B12-BINDING PROTEIN"/>
    <property type="match status" value="1"/>
</dbReference>
<dbReference type="Proteomes" id="UP000199515">
    <property type="component" value="Unassembled WGS sequence"/>
</dbReference>
<feature type="domain" description="Fe/B12 periplasmic-binding" evidence="4">
    <location>
        <begin position="41"/>
        <end position="291"/>
    </location>
</feature>
<dbReference type="OrthoDB" id="6495095at2"/>
<reference evidence="5 6" key="1">
    <citation type="submission" date="2016-10" db="EMBL/GenBank/DDBJ databases">
        <authorList>
            <person name="de Groot N.N."/>
        </authorList>
    </citation>
    <scope>NUCLEOTIDE SEQUENCE [LARGE SCALE GENOMIC DNA]</scope>
    <source>
        <strain evidence="5 6">CPCC 202699</strain>
    </source>
</reference>
<keyword evidence="6" id="KW-1185">Reference proteome</keyword>
<proteinExistence type="inferred from homology"/>
<dbReference type="Pfam" id="PF01497">
    <property type="entry name" value="Peripla_BP_2"/>
    <property type="match status" value="1"/>
</dbReference>
<dbReference type="SUPFAM" id="SSF53807">
    <property type="entry name" value="Helical backbone' metal receptor"/>
    <property type="match status" value="1"/>
</dbReference>
<evidence type="ECO:0000259" key="4">
    <source>
        <dbReference type="PROSITE" id="PS50983"/>
    </source>
</evidence>
<comment type="similarity">
    <text evidence="1">Belongs to the bacterial solute-binding protein 8 family.</text>
</comment>
<dbReference type="InterPro" id="IPR054828">
    <property type="entry name" value="Vit_B12_bind_prot"/>
</dbReference>
<dbReference type="PANTHER" id="PTHR30535:SF34">
    <property type="entry name" value="MOLYBDATE-BINDING PROTEIN MOLA"/>
    <property type="match status" value="1"/>
</dbReference>
<feature type="chain" id="PRO_5039463854" evidence="3">
    <location>
        <begin position="23"/>
        <end position="295"/>
    </location>
</feature>
<evidence type="ECO:0000256" key="2">
    <source>
        <dbReference type="ARBA" id="ARBA00022729"/>
    </source>
</evidence>
<dbReference type="STRING" id="589385.SAMN05421504_1011454"/>
<dbReference type="NCBIfam" id="NF038402">
    <property type="entry name" value="TroA_like"/>
    <property type="match status" value="1"/>
</dbReference>
<name>A0A1H2W825_9PSEU</name>
<dbReference type="RefSeq" id="WP_091287702.1">
    <property type="nucleotide sequence ID" value="NZ_FNON01000001.1"/>
</dbReference>
<dbReference type="InterPro" id="IPR050902">
    <property type="entry name" value="ABC_Transporter_SBP"/>
</dbReference>
<evidence type="ECO:0000313" key="6">
    <source>
        <dbReference type="Proteomes" id="UP000199515"/>
    </source>
</evidence>
<evidence type="ECO:0000256" key="1">
    <source>
        <dbReference type="ARBA" id="ARBA00008814"/>
    </source>
</evidence>
<dbReference type="InterPro" id="IPR002491">
    <property type="entry name" value="ABC_transptr_periplasmic_BD"/>
</dbReference>
<dbReference type="Gene3D" id="3.40.50.1980">
    <property type="entry name" value="Nitrogenase molybdenum iron protein domain"/>
    <property type="match status" value="2"/>
</dbReference>
<dbReference type="CDD" id="cd01143">
    <property type="entry name" value="YvrC"/>
    <property type="match status" value="1"/>
</dbReference>
<feature type="signal peptide" evidence="3">
    <location>
        <begin position="1"/>
        <end position="22"/>
    </location>
</feature>
<dbReference type="PROSITE" id="PS50983">
    <property type="entry name" value="FE_B12_PBP"/>
    <property type="match status" value="1"/>
</dbReference>
<dbReference type="GO" id="GO:0071281">
    <property type="term" value="P:cellular response to iron ion"/>
    <property type="evidence" value="ECO:0007669"/>
    <property type="project" value="TreeGrafter"/>
</dbReference>
<gene>
    <name evidence="5" type="ORF">SAMN05421504_1011454</name>
</gene>
<dbReference type="EMBL" id="FNON01000001">
    <property type="protein sequence ID" value="SDW76792.1"/>
    <property type="molecule type" value="Genomic_DNA"/>
</dbReference>
<accession>A0A1H2W825</accession>
<sequence length="295" mass="29906">MIRARLALPAVLLSLFTLVGCAGRDPAPAPVSSSAPGTPQRIVSLSPATTETLFAIGAGAQVVAVDDQSDFPANAPRTALSGLTPSAEAIAAYKPDLVVASADTGGLVGALGKLGIKALVLPSASTLDEAYGQMTTLGKETGHAPDADRLVTGIKNELTALVAATPKPAAPLSYYHELSQDYYSANSHTFVGQVYGLFGLANVADSAPASGGYPQLSAESLVKADPKLIFLADTKCCKQDAAAVAARPGWAAISAVKNGNVVALDDDIASRWGPRLLDFAKAVAAAVTKAAPGAR</sequence>
<keyword evidence="2 3" id="KW-0732">Signal</keyword>
<dbReference type="PROSITE" id="PS51257">
    <property type="entry name" value="PROKAR_LIPOPROTEIN"/>
    <property type="match status" value="1"/>
</dbReference>
<dbReference type="AlphaFoldDB" id="A0A1H2W825"/>
<evidence type="ECO:0000313" key="5">
    <source>
        <dbReference type="EMBL" id="SDW76792.1"/>
    </source>
</evidence>
<protein>
    <submittedName>
        <fullName evidence="5">Iron complex transport system substrate-binding protein</fullName>
    </submittedName>
</protein>
<organism evidence="5 6">
    <name type="scientific">Amycolatopsis xylanica</name>
    <dbReference type="NCBI Taxonomy" id="589385"/>
    <lineage>
        <taxon>Bacteria</taxon>
        <taxon>Bacillati</taxon>
        <taxon>Actinomycetota</taxon>
        <taxon>Actinomycetes</taxon>
        <taxon>Pseudonocardiales</taxon>
        <taxon>Pseudonocardiaceae</taxon>
        <taxon>Amycolatopsis</taxon>
    </lineage>
</organism>